<dbReference type="Pfam" id="PF07730">
    <property type="entry name" value="HisKA_3"/>
    <property type="match status" value="1"/>
</dbReference>
<name>A0ABS1MAP1_9NOCA</name>
<sequence length="409" mass="42999">MRWPRVGDWPVWQRDGLMSAACFVVGSLLLLSRLPLIVRFGEPAVAPAPGWLEYAALAAICCAQLFRTRAPIAALLGGVAVVGVAAPLVGLSIGVLYVLSDLLYSATLNSSLRANRVIIAVVGVLIVVSGVGSGVASGDWRLGLLTLLGVGLFPVIPVWWATEVRAHRALADAQRERADQLERIAELDRRAAVAAERARMARDLHDVIAGHLSAIAIQSEAALSMVDGDPQVMRTVLKSVRENSVASLTEMRAMIGLLRSDDPESEPRTAPARLADLEPLLESARAAGLSVRSEVDTPPDLPAAVDLSAYRIVQEALTNAVKHAPGSAAEVIVTAREGTLMIDVTDRRDGSGGHDGAGFRNKLSESGGGGTGLTTMRERAQAVGGVLVAGPHGHGWQVRAELPIPGAAR</sequence>
<gene>
    <name evidence="13" type="ORF">JK358_25245</name>
</gene>
<dbReference type="InterPro" id="IPR003594">
    <property type="entry name" value="HATPase_dom"/>
</dbReference>
<accession>A0ABS1MAP1</accession>
<organism evidence="13 14">
    <name type="scientific">Nocardia acididurans</name>
    <dbReference type="NCBI Taxonomy" id="2802282"/>
    <lineage>
        <taxon>Bacteria</taxon>
        <taxon>Bacillati</taxon>
        <taxon>Actinomycetota</taxon>
        <taxon>Actinomycetes</taxon>
        <taxon>Mycobacteriales</taxon>
        <taxon>Nocardiaceae</taxon>
        <taxon>Nocardia</taxon>
    </lineage>
</organism>
<dbReference type="CDD" id="cd16917">
    <property type="entry name" value="HATPase_UhpB-NarQ-NarX-like"/>
    <property type="match status" value="1"/>
</dbReference>
<evidence type="ECO:0000259" key="12">
    <source>
        <dbReference type="Pfam" id="PF07730"/>
    </source>
</evidence>
<feature type="region of interest" description="Disordered" evidence="9">
    <location>
        <begin position="345"/>
        <end position="374"/>
    </location>
</feature>
<feature type="domain" description="Histidine kinase/HSP90-like ATPase" evidence="11">
    <location>
        <begin position="308"/>
        <end position="404"/>
    </location>
</feature>
<keyword evidence="10" id="KW-0472">Membrane</keyword>
<dbReference type="SUPFAM" id="SSF55874">
    <property type="entry name" value="ATPase domain of HSP90 chaperone/DNA topoisomerase II/histidine kinase"/>
    <property type="match status" value="1"/>
</dbReference>
<evidence type="ECO:0000256" key="2">
    <source>
        <dbReference type="ARBA" id="ARBA00012438"/>
    </source>
</evidence>
<evidence type="ECO:0000313" key="14">
    <source>
        <dbReference type="Proteomes" id="UP000602198"/>
    </source>
</evidence>
<evidence type="ECO:0000256" key="4">
    <source>
        <dbReference type="ARBA" id="ARBA00022679"/>
    </source>
</evidence>
<keyword evidence="10" id="KW-1133">Transmembrane helix</keyword>
<keyword evidence="7" id="KW-0067">ATP-binding</keyword>
<evidence type="ECO:0000256" key="5">
    <source>
        <dbReference type="ARBA" id="ARBA00022741"/>
    </source>
</evidence>
<dbReference type="InterPro" id="IPR036890">
    <property type="entry name" value="HATPase_C_sf"/>
</dbReference>
<dbReference type="PANTHER" id="PTHR24421:SF10">
    <property type="entry name" value="NITRATE_NITRITE SENSOR PROTEIN NARQ"/>
    <property type="match status" value="1"/>
</dbReference>
<feature type="transmembrane region" description="Helical" evidence="10">
    <location>
        <begin position="16"/>
        <end position="36"/>
    </location>
</feature>
<evidence type="ECO:0000259" key="11">
    <source>
        <dbReference type="Pfam" id="PF02518"/>
    </source>
</evidence>
<dbReference type="PANTHER" id="PTHR24421">
    <property type="entry name" value="NITRATE/NITRITE SENSOR PROTEIN NARX-RELATED"/>
    <property type="match status" value="1"/>
</dbReference>
<reference evidence="13 14" key="1">
    <citation type="submission" date="2021-01" db="EMBL/GenBank/DDBJ databases">
        <title>WGS of actinomycetes isolated from Thailand.</title>
        <authorList>
            <person name="Thawai C."/>
        </authorList>
    </citation>
    <scope>NUCLEOTIDE SEQUENCE [LARGE SCALE GENOMIC DNA]</scope>
    <source>
        <strain evidence="13 14">LPG 2</strain>
    </source>
</reference>
<evidence type="ECO:0000256" key="1">
    <source>
        <dbReference type="ARBA" id="ARBA00000085"/>
    </source>
</evidence>
<keyword evidence="10" id="KW-0812">Transmembrane</keyword>
<dbReference type="Gene3D" id="3.30.565.10">
    <property type="entry name" value="Histidine kinase-like ATPase, C-terminal domain"/>
    <property type="match status" value="1"/>
</dbReference>
<dbReference type="GO" id="GO:0016301">
    <property type="term" value="F:kinase activity"/>
    <property type="evidence" value="ECO:0007669"/>
    <property type="project" value="UniProtKB-KW"/>
</dbReference>
<feature type="transmembrane region" description="Helical" evidence="10">
    <location>
        <begin position="117"/>
        <end position="136"/>
    </location>
</feature>
<keyword evidence="4" id="KW-0808">Transferase</keyword>
<dbReference type="Proteomes" id="UP000602198">
    <property type="component" value="Unassembled WGS sequence"/>
</dbReference>
<evidence type="ECO:0000256" key="7">
    <source>
        <dbReference type="ARBA" id="ARBA00022840"/>
    </source>
</evidence>
<evidence type="ECO:0000256" key="9">
    <source>
        <dbReference type="SAM" id="MobiDB-lite"/>
    </source>
</evidence>
<keyword evidence="8" id="KW-0902">Two-component regulatory system</keyword>
<feature type="transmembrane region" description="Helical" evidence="10">
    <location>
        <begin position="72"/>
        <end position="97"/>
    </location>
</feature>
<dbReference type="Gene3D" id="1.20.5.1930">
    <property type="match status" value="1"/>
</dbReference>
<evidence type="ECO:0000256" key="3">
    <source>
        <dbReference type="ARBA" id="ARBA00022553"/>
    </source>
</evidence>
<keyword evidence="6 13" id="KW-0418">Kinase</keyword>
<feature type="domain" description="Signal transduction histidine kinase subgroup 3 dimerisation and phosphoacceptor" evidence="12">
    <location>
        <begin position="196"/>
        <end position="261"/>
    </location>
</feature>
<proteinExistence type="predicted"/>
<keyword evidence="14" id="KW-1185">Reference proteome</keyword>
<comment type="caution">
    <text evidence="13">The sequence shown here is derived from an EMBL/GenBank/DDBJ whole genome shotgun (WGS) entry which is preliminary data.</text>
</comment>
<dbReference type="EMBL" id="JAERRJ010000010">
    <property type="protein sequence ID" value="MBL1077712.1"/>
    <property type="molecule type" value="Genomic_DNA"/>
</dbReference>
<evidence type="ECO:0000256" key="8">
    <source>
        <dbReference type="ARBA" id="ARBA00023012"/>
    </source>
</evidence>
<evidence type="ECO:0000256" key="6">
    <source>
        <dbReference type="ARBA" id="ARBA00022777"/>
    </source>
</evidence>
<comment type="catalytic activity">
    <reaction evidence="1">
        <text>ATP + protein L-histidine = ADP + protein N-phospho-L-histidine.</text>
        <dbReference type="EC" id="2.7.13.3"/>
    </reaction>
</comment>
<dbReference type="InterPro" id="IPR011712">
    <property type="entry name" value="Sig_transdc_His_kin_sub3_dim/P"/>
</dbReference>
<keyword evidence="5" id="KW-0547">Nucleotide-binding</keyword>
<dbReference type="Pfam" id="PF02518">
    <property type="entry name" value="HATPase_c"/>
    <property type="match status" value="1"/>
</dbReference>
<evidence type="ECO:0000256" key="10">
    <source>
        <dbReference type="SAM" id="Phobius"/>
    </source>
</evidence>
<feature type="transmembrane region" description="Helical" evidence="10">
    <location>
        <begin position="142"/>
        <end position="161"/>
    </location>
</feature>
<evidence type="ECO:0000313" key="13">
    <source>
        <dbReference type="EMBL" id="MBL1077712.1"/>
    </source>
</evidence>
<keyword evidence="3" id="KW-0597">Phosphoprotein</keyword>
<dbReference type="InterPro" id="IPR050482">
    <property type="entry name" value="Sensor_HK_TwoCompSys"/>
</dbReference>
<dbReference type="EC" id="2.7.13.3" evidence="2"/>
<protein>
    <recommendedName>
        <fullName evidence="2">histidine kinase</fullName>
        <ecNumber evidence="2">2.7.13.3</ecNumber>
    </recommendedName>
</protein>